<comment type="caution">
    <text evidence="1">The sequence shown here is derived from an EMBL/GenBank/DDBJ whole genome shotgun (WGS) entry which is preliminary data.</text>
</comment>
<dbReference type="AlphaFoldDB" id="A0A6L5Z6A6"/>
<name>A0A6L5Z6A6_9RHOB</name>
<organism evidence="1 2">
    <name type="scientific">Halovulum marinum</name>
    <dbReference type="NCBI Taxonomy" id="2662447"/>
    <lineage>
        <taxon>Bacteria</taxon>
        <taxon>Pseudomonadati</taxon>
        <taxon>Pseudomonadota</taxon>
        <taxon>Alphaproteobacteria</taxon>
        <taxon>Rhodobacterales</taxon>
        <taxon>Paracoccaceae</taxon>
        <taxon>Halovulum</taxon>
    </lineage>
</organism>
<dbReference type="Proteomes" id="UP000474957">
    <property type="component" value="Unassembled WGS sequence"/>
</dbReference>
<evidence type="ECO:0000313" key="2">
    <source>
        <dbReference type="Proteomes" id="UP000474957"/>
    </source>
</evidence>
<proteinExistence type="predicted"/>
<dbReference type="EMBL" id="WIND01000028">
    <property type="protein sequence ID" value="MSU91879.1"/>
    <property type="molecule type" value="Genomic_DNA"/>
</dbReference>
<evidence type="ECO:0000313" key="1">
    <source>
        <dbReference type="EMBL" id="MSU91879.1"/>
    </source>
</evidence>
<keyword evidence="2" id="KW-1185">Reference proteome</keyword>
<dbReference type="RefSeq" id="WP_154449310.1">
    <property type="nucleotide sequence ID" value="NZ_WIND01000028.1"/>
</dbReference>
<gene>
    <name evidence="1" type="ORF">GE300_20090</name>
</gene>
<sequence length="206" mass="22944">MESRRYVIEVACTTDFDLLEHEDRDPATGECIVDGTYLVTQIGPEYPTDQMRALEFTRDFGSITVNWDDYSVLARPAKPGEEASRRDLGAISSFFEAEEIGDRLLARVAVGRLVPIEALEREDLDGDGSPAVAGFYAFEVKGCEGRTRSDIRDVVLEHFHTEIGIENLDDYNIQAMLLPLEAAEFGPDDRGLDDLVMAEPEVDPEP</sequence>
<protein>
    <submittedName>
        <fullName evidence="1">Uncharacterized protein</fullName>
    </submittedName>
</protein>
<reference evidence="1 2" key="1">
    <citation type="submission" date="2019-10" db="EMBL/GenBank/DDBJ databases">
        <title>Cognatihalovulum marinum gen. nov. sp. nov., a new member of the family Rhodobacteraceae isolated from deep seawater of the Northwest Indian Ocean.</title>
        <authorList>
            <person name="Ruan C."/>
            <person name="Wang J."/>
            <person name="Zheng X."/>
            <person name="Song L."/>
            <person name="Zhu Y."/>
            <person name="Huang Y."/>
            <person name="Lu Z."/>
            <person name="Du W."/>
            <person name="Huang L."/>
            <person name="Dai X."/>
        </authorList>
    </citation>
    <scope>NUCLEOTIDE SEQUENCE [LARGE SCALE GENOMIC DNA]</scope>
    <source>
        <strain evidence="1 2">2CG4</strain>
    </source>
</reference>
<accession>A0A6L5Z6A6</accession>